<feature type="domain" description="HTH hxlR-type" evidence="4">
    <location>
        <begin position="19"/>
        <end position="113"/>
    </location>
</feature>
<dbReference type="RefSeq" id="WP_200813257.1">
    <property type="nucleotide sequence ID" value="NZ_FNUZ01000012.1"/>
</dbReference>
<gene>
    <name evidence="5" type="ORF">SAMN04488045_3911</name>
</gene>
<sequence length="113" mass="12718">MTEKNVLIKSWADPITGACPVAEILRTLGGKHGPRILHCLTEGELHFLELTRAIDGISRKVLTDQLKEFEEQGLILRSPKNDARQRVGYSLTAKGDALCGVFGQLYDWSQYYR</sequence>
<dbReference type="CDD" id="cd00090">
    <property type="entry name" value="HTH_ARSR"/>
    <property type="match status" value="1"/>
</dbReference>
<evidence type="ECO:0000256" key="3">
    <source>
        <dbReference type="ARBA" id="ARBA00023163"/>
    </source>
</evidence>
<dbReference type="PROSITE" id="PS51118">
    <property type="entry name" value="HTH_HXLR"/>
    <property type="match status" value="1"/>
</dbReference>
<evidence type="ECO:0000313" key="6">
    <source>
        <dbReference type="Proteomes" id="UP000236752"/>
    </source>
</evidence>
<protein>
    <submittedName>
        <fullName evidence="5">Transcriptional regulator, HxlR family</fullName>
    </submittedName>
</protein>
<dbReference type="InterPro" id="IPR002577">
    <property type="entry name" value="HTH_HxlR"/>
</dbReference>
<keyword evidence="2" id="KW-0238">DNA-binding</keyword>
<dbReference type="InterPro" id="IPR036388">
    <property type="entry name" value="WH-like_DNA-bd_sf"/>
</dbReference>
<dbReference type="GO" id="GO:0003677">
    <property type="term" value="F:DNA binding"/>
    <property type="evidence" value="ECO:0007669"/>
    <property type="project" value="UniProtKB-KW"/>
</dbReference>
<dbReference type="InterPro" id="IPR036390">
    <property type="entry name" value="WH_DNA-bd_sf"/>
</dbReference>
<keyword evidence="3" id="KW-0804">Transcription</keyword>
<reference evidence="5 6" key="1">
    <citation type="submission" date="2016-10" db="EMBL/GenBank/DDBJ databases">
        <authorList>
            <person name="de Groot N.N."/>
        </authorList>
    </citation>
    <scope>NUCLEOTIDE SEQUENCE [LARGE SCALE GENOMIC DNA]</scope>
    <source>
        <strain evidence="5 6">DSM 26915</strain>
    </source>
</reference>
<dbReference type="Pfam" id="PF01638">
    <property type="entry name" value="HxlR"/>
    <property type="match status" value="1"/>
</dbReference>
<keyword evidence="1" id="KW-0805">Transcription regulation</keyword>
<accession>A0A1H6C0D5</accession>
<dbReference type="GO" id="GO:0006355">
    <property type="term" value="P:regulation of DNA-templated transcription"/>
    <property type="evidence" value="ECO:0007669"/>
    <property type="project" value="UniProtKB-ARBA"/>
</dbReference>
<proteinExistence type="predicted"/>
<dbReference type="Proteomes" id="UP000236752">
    <property type="component" value="Unassembled WGS sequence"/>
</dbReference>
<organism evidence="5 6">
    <name type="scientific">Thalassococcus halodurans</name>
    <dbReference type="NCBI Taxonomy" id="373675"/>
    <lineage>
        <taxon>Bacteria</taxon>
        <taxon>Pseudomonadati</taxon>
        <taxon>Pseudomonadota</taxon>
        <taxon>Alphaproteobacteria</taxon>
        <taxon>Rhodobacterales</taxon>
        <taxon>Roseobacteraceae</taxon>
        <taxon>Thalassococcus</taxon>
    </lineage>
</organism>
<evidence type="ECO:0000256" key="1">
    <source>
        <dbReference type="ARBA" id="ARBA00023015"/>
    </source>
</evidence>
<dbReference type="InterPro" id="IPR011991">
    <property type="entry name" value="ArsR-like_HTH"/>
</dbReference>
<dbReference type="AlphaFoldDB" id="A0A1H6C0D5"/>
<evidence type="ECO:0000256" key="2">
    <source>
        <dbReference type="ARBA" id="ARBA00023125"/>
    </source>
</evidence>
<name>A0A1H6C0D5_9RHOB</name>
<dbReference type="EMBL" id="FNUZ01000012">
    <property type="protein sequence ID" value="SEG66424.1"/>
    <property type="molecule type" value="Genomic_DNA"/>
</dbReference>
<dbReference type="Gene3D" id="1.10.10.10">
    <property type="entry name" value="Winged helix-like DNA-binding domain superfamily/Winged helix DNA-binding domain"/>
    <property type="match status" value="1"/>
</dbReference>
<evidence type="ECO:0000259" key="4">
    <source>
        <dbReference type="PROSITE" id="PS51118"/>
    </source>
</evidence>
<dbReference type="PANTHER" id="PTHR33204">
    <property type="entry name" value="TRANSCRIPTIONAL REGULATOR, MARR FAMILY"/>
    <property type="match status" value="1"/>
</dbReference>
<dbReference type="PANTHER" id="PTHR33204:SF18">
    <property type="entry name" value="TRANSCRIPTIONAL REGULATORY PROTEIN"/>
    <property type="match status" value="1"/>
</dbReference>
<keyword evidence="6" id="KW-1185">Reference proteome</keyword>
<evidence type="ECO:0000313" key="5">
    <source>
        <dbReference type="EMBL" id="SEG66424.1"/>
    </source>
</evidence>
<dbReference type="SUPFAM" id="SSF46785">
    <property type="entry name" value="Winged helix' DNA-binding domain"/>
    <property type="match status" value="1"/>
</dbReference>